<accession>X0ZKN9</accession>
<comment type="caution">
    <text evidence="2">The sequence shown here is derived from an EMBL/GenBank/DDBJ whole genome shotgun (WGS) entry which is preliminary data.</text>
</comment>
<dbReference type="SUPFAM" id="SSF52540">
    <property type="entry name" value="P-loop containing nucleoside triphosphate hydrolases"/>
    <property type="match status" value="1"/>
</dbReference>
<dbReference type="PROSITE" id="PS00211">
    <property type="entry name" value="ABC_TRANSPORTER_1"/>
    <property type="match status" value="1"/>
</dbReference>
<dbReference type="PANTHER" id="PTHR43394:SF1">
    <property type="entry name" value="ATP-BINDING CASSETTE SUB-FAMILY B MEMBER 10, MITOCHONDRIAL"/>
    <property type="match status" value="1"/>
</dbReference>
<feature type="non-terminal residue" evidence="2">
    <location>
        <position position="1"/>
    </location>
</feature>
<dbReference type="EMBL" id="BART01007488">
    <property type="protein sequence ID" value="GAG58657.1"/>
    <property type="molecule type" value="Genomic_DNA"/>
</dbReference>
<dbReference type="InterPro" id="IPR039421">
    <property type="entry name" value="Type_1_exporter"/>
</dbReference>
<dbReference type="GO" id="GO:0005524">
    <property type="term" value="F:ATP binding"/>
    <property type="evidence" value="ECO:0007669"/>
    <property type="project" value="InterPro"/>
</dbReference>
<dbReference type="GO" id="GO:0016887">
    <property type="term" value="F:ATP hydrolysis activity"/>
    <property type="evidence" value="ECO:0007669"/>
    <property type="project" value="InterPro"/>
</dbReference>
<gene>
    <name evidence="2" type="ORF">S01H4_17033</name>
</gene>
<protein>
    <recommendedName>
        <fullName evidence="1">ABC transporter domain-containing protein</fullName>
    </recommendedName>
</protein>
<dbReference type="InterPro" id="IPR017871">
    <property type="entry name" value="ABC_transporter-like_CS"/>
</dbReference>
<reference evidence="2" key="1">
    <citation type="journal article" date="2014" name="Front. Microbiol.">
        <title>High frequency of phylogenetically diverse reductive dehalogenase-homologous genes in deep subseafloor sedimentary metagenomes.</title>
        <authorList>
            <person name="Kawai M."/>
            <person name="Futagami T."/>
            <person name="Toyoda A."/>
            <person name="Takaki Y."/>
            <person name="Nishi S."/>
            <person name="Hori S."/>
            <person name="Arai W."/>
            <person name="Tsubouchi T."/>
            <person name="Morono Y."/>
            <person name="Uchiyama I."/>
            <person name="Ito T."/>
            <person name="Fujiyama A."/>
            <person name="Inagaki F."/>
            <person name="Takami H."/>
        </authorList>
    </citation>
    <scope>NUCLEOTIDE SEQUENCE</scope>
    <source>
        <strain evidence="2">Expedition CK06-06</strain>
    </source>
</reference>
<dbReference type="AlphaFoldDB" id="X0ZKN9"/>
<evidence type="ECO:0000259" key="1">
    <source>
        <dbReference type="Pfam" id="PF00005"/>
    </source>
</evidence>
<dbReference type="GO" id="GO:0090374">
    <property type="term" value="P:oligopeptide export from mitochondrion"/>
    <property type="evidence" value="ECO:0007669"/>
    <property type="project" value="TreeGrafter"/>
</dbReference>
<dbReference type="PANTHER" id="PTHR43394">
    <property type="entry name" value="ATP-DEPENDENT PERMEASE MDL1, MITOCHONDRIAL"/>
    <property type="match status" value="1"/>
</dbReference>
<name>X0ZKN9_9ZZZZ</name>
<sequence length="157" mass="17620">TIMENIAFGVEDARMEDIKQAATRAKIAGFIQSLPEGYETRVGERGVTVSGGQKQRLAIARALLRNPKILILDDSTSSVDTSTEFEIQRALRELLKDRTTFIITQRLSSVKDADYIIVLEDGKIAEEGTHEELMTENGIYFKLYHTQILDTPATEEE</sequence>
<dbReference type="Gene3D" id="3.40.50.300">
    <property type="entry name" value="P-loop containing nucleotide triphosphate hydrolases"/>
    <property type="match status" value="1"/>
</dbReference>
<dbReference type="GO" id="GO:0015421">
    <property type="term" value="F:ABC-type oligopeptide transporter activity"/>
    <property type="evidence" value="ECO:0007669"/>
    <property type="project" value="TreeGrafter"/>
</dbReference>
<dbReference type="GO" id="GO:0005743">
    <property type="term" value="C:mitochondrial inner membrane"/>
    <property type="evidence" value="ECO:0007669"/>
    <property type="project" value="TreeGrafter"/>
</dbReference>
<evidence type="ECO:0000313" key="2">
    <source>
        <dbReference type="EMBL" id="GAG58657.1"/>
    </source>
</evidence>
<organism evidence="2">
    <name type="scientific">marine sediment metagenome</name>
    <dbReference type="NCBI Taxonomy" id="412755"/>
    <lineage>
        <taxon>unclassified sequences</taxon>
        <taxon>metagenomes</taxon>
        <taxon>ecological metagenomes</taxon>
    </lineage>
</organism>
<proteinExistence type="predicted"/>
<dbReference type="Pfam" id="PF00005">
    <property type="entry name" value="ABC_tran"/>
    <property type="match status" value="1"/>
</dbReference>
<feature type="domain" description="ABC transporter" evidence="1">
    <location>
        <begin position="22"/>
        <end position="77"/>
    </location>
</feature>
<dbReference type="InterPro" id="IPR027417">
    <property type="entry name" value="P-loop_NTPase"/>
</dbReference>
<dbReference type="InterPro" id="IPR003439">
    <property type="entry name" value="ABC_transporter-like_ATP-bd"/>
</dbReference>